<accession>B3E6K4</accession>
<keyword evidence="1" id="KW-0812">Transmembrane</keyword>
<dbReference type="Proteomes" id="UP000002420">
    <property type="component" value="Chromosome"/>
</dbReference>
<keyword evidence="1" id="KW-0472">Membrane</keyword>
<organism evidence="2 3">
    <name type="scientific">Trichlorobacter lovleyi (strain ATCC BAA-1151 / DSM 17278 / SZ)</name>
    <name type="common">Geobacter lovleyi</name>
    <dbReference type="NCBI Taxonomy" id="398767"/>
    <lineage>
        <taxon>Bacteria</taxon>
        <taxon>Pseudomonadati</taxon>
        <taxon>Thermodesulfobacteriota</taxon>
        <taxon>Desulfuromonadia</taxon>
        <taxon>Geobacterales</taxon>
        <taxon>Geobacteraceae</taxon>
        <taxon>Trichlorobacter</taxon>
    </lineage>
</organism>
<evidence type="ECO:0000313" key="2">
    <source>
        <dbReference type="EMBL" id="ACD94829.1"/>
    </source>
</evidence>
<dbReference type="STRING" id="398767.Glov_1107"/>
<evidence type="ECO:0000256" key="1">
    <source>
        <dbReference type="SAM" id="Phobius"/>
    </source>
</evidence>
<proteinExistence type="predicted"/>
<feature type="transmembrane region" description="Helical" evidence="1">
    <location>
        <begin position="6"/>
        <end position="25"/>
    </location>
</feature>
<dbReference type="OrthoDB" id="9956206at2"/>
<reference evidence="2 3" key="1">
    <citation type="submission" date="2008-05" db="EMBL/GenBank/DDBJ databases">
        <title>Complete sequence of chromosome of Geobacter lovleyi SZ.</title>
        <authorList>
            <consortium name="US DOE Joint Genome Institute"/>
            <person name="Lucas S."/>
            <person name="Copeland A."/>
            <person name="Lapidus A."/>
            <person name="Glavina del Rio T."/>
            <person name="Dalin E."/>
            <person name="Tice H."/>
            <person name="Bruce D."/>
            <person name="Goodwin L."/>
            <person name="Pitluck S."/>
            <person name="Chertkov O."/>
            <person name="Meincke L."/>
            <person name="Brettin T."/>
            <person name="Detter J.C."/>
            <person name="Han C."/>
            <person name="Tapia R."/>
            <person name="Kuske C.R."/>
            <person name="Schmutz J."/>
            <person name="Larimer F."/>
            <person name="Land M."/>
            <person name="Hauser L."/>
            <person name="Kyrpides N."/>
            <person name="Mikhailova N."/>
            <person name="Sung Y."/>
            <person name="Fletcher K.E."/>
            <person name="Ritalahti K.M."/>
            <person name="Loeffler F.E."/>
            <person name="Richardson P."/>
        </authorList>
    </citation>
    <scope>NUCLEOTIDE SEQUENCE [LARGE SCALE GENOMIC DNA]</scope>
    <source>
        <strain evidence="3">ATCC BAA-1151 / DSM 17278 / SZ</strain>
    </source>
</reference>
<dbReference type="RefSeq" id="WP_012469178.1">
    <property type="nucleotide sequence ID" value="NC_010814.1"/>
</dbReference>
<keyword evidence="3" id="KW-1185">Reference proteome</keyword>
<dbReference type="HOGENOM" id="CLU_3007810_0_0_7"/>
<dbReference type="KEGG" id="glo:Glov_1107"/>
<dbReference type="EMBL" id="CP001089">
    <property type="protein sequence ID" value="ACD94829.1"/>
    <property type="molecule type" value="Genomic_DNA"/>
</dbReference>
<keyword evidence="1" id="KW-1133">Transmembrane helix</keyword>
<dbReference type="AlphaFoldDB" id="B3E6K4"/>
<evidence type="ECO:0000313" key="3">
    <source>
        <dbReference type="Proteomes" id="UP000002420"/>
    </source>
</evidence>
<sequence>MQTLTLRVLVATTPLILLMTIAILSETIKRHHSRRTVKRIASGALKGLAQGPLMRG</sequence>
<protein>
    <submittedName>
        <fullName evidence="2">Uncharacterized protein</fullName>
    </submittedName>
</protein>
<name>B3E6K4_TRIL1</name>
<gene>
    <name evidence="2" type="ordered locus">Glov_1107</name>
</gene>